<dbReference type="EMBL" id="CP016808">
    <property type="protein sequence ID" value="ANY66748.1"/>
    <property type="molecule type" value="Genomic_DNA"/>
</dbReference>
<dbReference type="AlphaFoldDB" id="A0A1B2DGA4"/>
<protein>
    <submittedName>
        <fullName evidence="1">Uncharacterized protein</fullName>
    </submittedName>
</protein>
<sequence>MSEQENDQIDEQQLIAYITSKTKASEADVKLVLKHEMTFINNAQENASGEVEVDSDELVDYILKQRDVKLDELTVETILDLEMEYLMDQGVAGYVD</sequence>
<evidence type="ECO:0000313" key="1">
    <source>
        <dbReference type="EMBL" id="ANY66748.1"/>
    </source>
</evidence>
<organism evidence="1">
    <name type="scientific">Paenibacillus sp. BIHB 4019</name>
    <dbReference type="NCBI Taxonomy" id="1870819"/>
    <lineage>
        <taxon>Bacteria</taxon>
        <taxon>Bacillati</taxon>
        <taxon>Bacillota</taxon>
        <taxon>Bacilli</taxon>
        <taxon>Bacillales</taxon>
        <taxon>Paenibacillaceae</taxon>
        <taxon>Paenibacillus</taxon>
    </lineage>
</organism>
<dbReference type="RefSeq" id="WP_099518029.1">
    <property type="nucleotide sequence ID" value="NZ_CP016808.1"/>
</dbReference>
<proteinExistence type="predicted"/>
<reference evidence="1" key="1">
    <citation type="submission" date="2016-08" db="EMBL/GenBank/DDBJ databases">
        <title>Complete Genome Seqeunce of Paenibacillus sp. BIHB 4019 from tea rhizoplane.</title>
        <authorList>
            <person name="Thakur R."/>
            <person name="Swarnkar M.K."/>
            <person name="Gulati A."/>
        </authorList>
    </citation>
    <scope>NUCLEOTIDE SEQUENCE [LARGE SCALE GENOMIC DNA]</scope>
    <source>
        <strain evidence="1">BIHB4019</strain>
    </source>
</reference>
<gene>
    <name evidence="1" type="ORF">BBD42_09945</name>
</gene>
<accession>A0A1B2DGA4</accession>
<name>A0A1B2DGA4_9BACL</name>